<evidence type="ECO:0000256" key="2">
    <source>
        <dbReference type="SAM" id="SignalP"/>
    </source>
</evidence>
<evidence type="ECO:0000313" key="3">
    <source>
        <dbReference type="EMBL" id="CAG9165730.1"/>
    </source>
</evidence>
<protein>
    <recommendedName>
        <fullName evidence="5">Type IV pilus biogenesis protein PilP</fullName>
    </recommendedName>
</protein>
<organism evidence="3 4">
    <name type="scientific">Cupriavidus pinatubonensis</name>
    <dbReference type="NCBI Taxonomy" id="248026"/>
    <lineage>
        <taxon>Bacteria</taxon>
        <taxon>Pseudomonadati</taxon>
        <taxon>Pseudomonadota</taxon>
        <taxon>Betaproteobacteria</taxon>
        <taxon>Burkholderiales</taxon>
        <taxon>Burkholderiaceae</taxon>
        <taxon>Cupriavidus</taxon>
    </lineage>
</organism>
<feature type="signal peptide" evidence="2">
    <location>
        <begin position="1"/>
        <end position="31"/>
    </location>
</feature>
<dbReference type="NCBIfam" id="TIGR03021">
    <property type="entry name" value="pilP_fam"/>
    <property type="match status" value="1"/>
</dbReference>
<evidence type="ECO:0000313" key="4">
    <source>
        <dbReference type="Proteomes" id="UP000701702"/>
    </source>
</evidence>
<keyword evidence="2" id="KW-0732">Signal</keyword>
<feature type="chain" id="PRO_5045350535" description="Type IV pilus biogenesis protein PilP" evidence="2">
    <location>
        <begin position="32"/>
        <end position="228"/>
    </location>
</feature>
<feature type="region of interest" description="Disordered" evidence="1">
    <location>
        <begin position="69"/>
        <end position="95"/>
    </location>
</feature>
<evidence type="ECO:0008006" key="5">
    <source>
        <dbReference type="Google" id="ProtNLM"/>
    </source>
</evidence>
<feature type="compositionally biased region" description="Low complexity" evidence="1">
    <location>
        <begin position="78"/>
        <end position="91"/>
    </location>
</feature>
<keyword evidence="4" id="KW-1185">Reference proteome</keyword>
<dbReference type="InterPro" id="IPR022753">
    <property type="entry name" value="T4SS_pilus_biogen_PilP"/>
</dbReference>
<comment type="caution">
    <text evidence="3">The sequence shown here is derived from an EMBL/GenBank/DDBJ whole genome shotgun (WGS) entry which is preliminary data.</text>
</comment>
<evidence type="ECO:0000256" key="1">
    <source>
        <dbReference type="SAM" id="MobiDB-lite"/>
    </source>
</evidence>
<proteinExistence type="predicted"/>
<dbReference type="Proteomes" id="UP000701702">
    <property type="component" value="Unassembled WGS sequence"/>
</dbReference>
<gene>
    <name evidence="3" type="ORF">LMG23994_00797</name>
</gene>
<name>A0ABM8WF62_9BURK</name>
<accession>A0ABM8WF62</accession>
<reference evidence="3 4" key="1">
    <citation type="submission" date="2021-08" db="EMBL/GenBank/DDBJ databases">
        <authorList>
            <person name="Peeters C."/>
        </authorList>
    </citation>
    <scope>NUCLEOTIDE SEQUENCE [LARGE SCALE GENOMIC DNA]</scope>
    <source>
        <strain evidence="3 4">LMG 23994</strain>
    </source>
</reference>
<dbReference type="EMBL" id="CAJZAF010000003">
    <property type="protein sequence ID" value="CAG9165730.1"/>
    <property type="molecule type" value="Genomic_DNA"/>
</dbReference>
<sequence length="228" mass="22744">MQNRAFIHRWAPVALAVATIVCQAAAFPANAAAAMSTPVAAAIAAAGASPVTAQPASIAAAQPSLPSTATSAANNLPAATSSGSAGEAAQAPRHTDAPELAALQAQIALWKARAEIAKYKAEVKRAEDSLTAAAAGAAPSSGAPAISLAAPMPTAAGIGDRVKGLSPESHRLVSLRAFDGHYNAIVDVNGRTVPVQPGDALDGGWKVVSIDDGGVKLANGKRVRTLRP</sequence>